<dbReference type="PROSITE" id="PS01186">
    <property type="entry name" value="EGF_2"/>
    <property type="match status" value="1"/>
</dbReference>
<dbReference type="WBParaSite" id="PSAMB.scaffold11613size3237.g34277.t1">
    <property type="protein sequence ID" value="PSAMB.scaffold11613size3237.g34277.t1"/>
    <property type="gene ID" value="PSAMB.scaffold11613size3237.g34277"/>
</dbReference>
<reference evidence="4" key="1">
    <citation type="submission" date="2022-11" db="UniProtKB">
        <authorList>
            <consortium name="WormBaseParasite"/>
        </authorList>
    </citation>
    <scope>IDENTIFICATION</scope>
</reference>
<keyword evidence="1" id="KW-0245">EGF-like domain</keyword>
<dbReference type="InterPro" id="IPR000742">
    <property type="entry name" value="EGF"/>
</dbReference>
<comment type="caution">
    <text evidence="1">Lacks conserved residue(s) required for the propagation of feature annotation.</text>
</comment>
<accession>A0A914UQM3</accession>
<dbReference type="Gene3D" id="2.10.25.10">
    <property type="entry name" value="Laminin"/>
    <property type="match status" value="1"/>
</dbReference>
<proteinExistence type="predicted"/>
<dbReference type="PROSITE" id="PS00022">
    <property type="entry name" value="EGF_1"/>
    <property type="match status" value="1"/>
</dbReference>
<evidence type="ECO:0000313" key="4">
    <source>
        <dbReference type="WBParaSite" id="PSAMB.scaffold11613size3237.g34277.t1"/>
    </source>
</evidence>
<keyword evidence="1" id="KW-1015">Disulfide bond</keyword>
<sequence>MNGGYTSDDTDDNSCECPPGYIGVHCETEMCKSNLAASGPLNAFSRKTAFSFIVHNRLDPVGQRAANLLKRAVNSSPINGYIHYQYREMCYDPSGNDVLCFEHSSFRLSSFSRFLNEINMLDPSPVSTQNCFQVPNLLDAIGSSVTASSFGSSNSAVFVFTQHPVVPDLSQEQNIIQSAIAWGVK</sequence>
<feature type="domain" description="EGF-like" evidence="2">
    <location>
        <begin position="1"/>
        <end position="27"/>
    </location>
</feature>
<dbReference type="PROSITE" id="PS50026">
    <property type="entry name" value="EGF_3"/>
    <property type="match status" value="1"/>
</dbReference>
<dbReference type="AlphaFoldDB" id="A0A914UQM3"/>
<feature type="disulfide bond" evidence="1">
    <location>
        <begin position="17"/>
        <end position="26"/>
    </location>
</feature>
<organism evidence="3 4">
    <name type="scientific">Plectus sambesii</name>
    <dbReference type="NCBI Taxonomy" id="2011161"/>
    <lineage>
        <taxon>Eukaryota</taxon>
        <taxon>Metazoa</taxon>
        <taxon>Ecdysozoa</taxon>
        <taxon>Nematoda</taxon>
        <taxon>Chromadorea</taxon>
        <taxon>Plectida</taxon>
        <taxon>Plectina</taxon>
        <taxon>Plectoidea</taxon>
        <taxon>Plectidae</taxon>
        <taxon>Plectus</taxon>
    </lineage>
</organism>
<evidence type="ECO:0000313" key="3">
    <source>
        <dbReference type="Proteomes" id="UP000887566"/>
    </source>
</evidence>
<evidence type="ECO:0000259" key="2">
    <source>
        <dbReference type="PROSITE" id="PS50026"/>
    </source>
</evidence>
<dbReference type="SUPFAM" id="SSF57196">
    <property type="entry name" value="EGF/Laminin"/>
    <property type="match status" value="1"/>
</dbReference>
<evidence type="ECO:0000256" key="1">
    <source>
        <dbReference type="PROSITE-ProRule" id="PRU00076"/>
    </source>
</evidence>
<protein>
    <submittedName>
        <fullName evidence="4">EGF-like domain-containing protein</fullName>
    </submittedName>
</protein>
<keyword evidence="3" id="KW-1185">Reference proteome</keyword>
<name>A0A914UQM3_9BILA</name>
<dbReference type="Proteomes" id="UP000887566">
    <property type="component" value="Unplaced"/>
</dbReference>